<evidence type="ECO:0000256" key="1">
    <source>
        <dbReference type="SAM" id="MobiDB-lite"/>
    </source>
</evidence>
<proteinExistence type="predicted"/>
<dbReference type="PANTHER" id="PTHR46599:SF3">
    <property type="entry name" value="PIGGYBAC TRANSPOSABLE ELEMENT-DERIVED PROTEIN 4"/>
    <property type="match status" value="1"/>
</dbReference>
<comment type="caution">
    <text evidence="3">The sequence shown here is derived from an EMBL/GenBank/DDBJ whole genome shotgun (WGS) entry which is preliminary data.</text>
</comment>
<dbReference type="InterPro" id="IPR029526">
    <property type="entry name" value="PGBD"/>
</dbReference>
<accession>A0A166QEZ3</accession>
<keyword evidence="4" id="KW-1185">Reference proteome</keyword>
<organism evidence="3 4">
    <name type="scientific">Colletotrichum tofieldiae</name>
    <dbReference type="NCBI Taxonomy" id="708197"/>
    <lineage>
        <taxon>Eukaryota</taxon>
        <taxon>Fungi</taxon>
        <taxon>Dikarya</taxon>
        <taxon>Ascomycota</taxon>
        <taxon>Pezizomycotina</taxon>
        <taxon>Sordariomycetes</taxon>
        <taxon>Hypocreomycetidae</taxon>
        <taxon>Glomerellales</taxon>
        <taxon>Glomerellaceae</taxon>
        <taxon>Colletotrichum</taxon>
        <taxon>Colletotrichum spaethianum species complex</taxon>
    </lineage>
</organism>
<dbReference type="Pfam" id="PF13843">
    <property type="entry name" value="DDE_Tnp_1_7"/>
    <property type="match status" value="1"/>
</dbReference>
<name>A0A166QEZ3_9PEZI</name>
<protein>
    <submittedName>
        <fullName evidence="3">AC transposable element-derived protein 4</fullName>
    </submittedName>
</protein>
<dbReference type="Proteomes" id="UP000076552">
    <property type="component" value="Unassembled WGS sequence"/>
</dbReference>
<dbReference type="AlphaFoldDB" id="A0A166QEZ3"/>
<feature type="compositionally biased region" description="Basic and acidic residues" evidence="1">
    <location>
        <begin position="41"/>
        <end position="59"/>
    </location>
</feature>
<reference evidence="3 4" key="1">
    <citation type="submission" date="2015-06" db="EMBL/GenBank/DDBJ databases">
        <title>Survival trade-offs in plant roots during colonization by closely related pathogenic and mutualistic fungi.</title>
        <authorList>
            <person name="Hacquard S."/>
            <person name="Kracher B."/>
            <person name="Hiruma K."/>
            <person name="Weinman A."/>
            <person name="Muench P."/>
            <person name="Garrido Oter R."/>
            <person name="Ver Loren van Themaat E."/>
            <person name="Dallerey J.-F."/>
            <person name="Damm U."/>
            <person name="Henrissat B."/>
            <person name="Lespinet O."/>
            <person name="Thon M."/>
            <person name="Kemen E."/>
            <person name="McHardy A.C."/>
            <person name="Schulze-Lefert P."/>
            <person name="O'Connell R.J."/>
        </authorList>
    </citation>
    <scope>NUCLEOTIDE SEQUENCE [LARGE SCALE GENOMIC DNA]</scope>
    <source>
        <strain evidence="3 4">0861</strain>
    </source>
</reference>
<feature type="region of interest" description="Disordered" evidence="1">
    <location>
        <begin position="41"/>
        <end position="63"/>
    </location>
</feature>
<dbReference type="PANTHER" id="PTHR46599">
    <property type="entry name" value="PIGGYBAC TRANSPOSABLE ELEMENT-DERIVED PROTEIN 4"/>
    <property type="match status" value="1"/>
</dbReference>
<dbReference type="STRING" id="708197.A0A166QEZ3"/>
<feature type="domain" description="PiggyBac transposable element-derived protein" evidence="2">
    <location>
        <begin position="82"/>
        <end position="494"/>
    </location>
</feature>
<sequence>MSSSDSDASGASGASVRSCIVVELLPEDLAVACTADCTPERCDNSTVRPHEPPAVERGRPGTFRPFDVPARDRGIRDLPAAPLDLFLQYVPRDLVEQWAQWTNTAPLSKEGPRAKRSRVYEWRKTSVEEIYLFLGILLYMGIHNESQISRYWSTQQQKEDPIHLFTRFTSRDRFQSLLRQLRIFNTSDFQPSQSGQRQAQAGMPDIYRKVNDWSAHIQETGDSFYVAGSDLTVDEAMVRFTGRSLETTTIPTKPTPTGFKVWILAQSGYCLRWLWHVHGKGPYGLVPQARPADSQAGVATTVPLTPTQRVVTTLVTLLPVAVYHVFLDNLFASIRLLRALRKQQVGASGTCRKDSGIDKILVTEKEAEGQGISWGQTHCIPALDGEVNQFTWKDNALVLFMTTVFRDGQEVTRLRRRPAGNSASKRAAWQVFGPDVRKNLPVPKAIDEYNHKMNGVDISDQMRTYYQYSHPIRRGGWQALAWNFLLEVIIVNSFFLQFWGKPEWQKVKTSTNGGNCLHPSLF</sequence>
<dbReference type="EMBL" id="LFIV01000137">
    <property type="protein sequence ID" value="KZL67850.1"/>
    <property type="molecule type" value="Genomic_DNA"/>
</dbReference>
<evidence type="ECO:0000313" key="4">
    <source>
        <dbReference type="Proteomes" id="UP000076552"/>
    </source>
</evidence>
<evidence type="ECO:0000259" key="2">
    <source>
        <dbReference type="Pfam" id="PF13843"/>
    </source>
</evidence>
<gene>
    <name evidence="3" type="ORF">CT0861_11417</name>
</gene>
<evidence type="ECO:0000313" key="3">
    <source>
        <dbReference type="EMBL" id="KZL67850.1"/>
    </source>
</evidence>